<reference evidence="1" key="1">
    <citation type="submission" date="2020-07" db="EMBL/GenBank/DDBJ databases">
        <title>Multicomponent nature underlies the extraordinary mechanical properties of spider dragline silk.</title>
        <authorList>
            <person name="Kono N."/>
            <person name="Nakamura H."/>
            <person name="Mori M."/>
            <person name="Yoshida Y."/>
            <person name="Ohtoshi R."/>
            <person name="Malay A.D."/>
            <person name="Moran D.A.P."/>
            <person name="Tomita M."/>
            <person name="Numata K."/>
            <person name="Arakawa K."/>
        </authorList>
    </citation>
    <scope>NUCLEOTIDE SEQUENCE</scope>
</reference>
<accession>A0A8X6M3H1</accession>
<sequence>CNQTYSGKAGVKYPIRVTGPFQRFLPFVCRVNFVAMGGDFGDSVELSFLSFQIGRFEYTR</sequence>
<dbReference type="EMBL" id="BMAO01029272">
    <property type="protein sequence ID" value="GFR30577.1"/>
    <property type="molecule type" value="Genomic_DNA"/>
</dbReference>
<organism evidence="1 2">
    <name type="scientific">Trichonephila clavata</name>
    <name type="common">Joro spider</name>
    <name type="synonym">Nephila clavata</name>
    <dbReference type="NCBI Taxonomy" id="2740835"/>
    <lineage>
        <taxon>Eukaryota</taxon>
        <taxon>Metazoa</taxon>
        <taxon>Ecdysozoa</taxon>
        <taxon>Arthropoda</taxon>
        <taxon>Chelicerata</taxon>
        <taxon>Arachnida</taxon>
        <taxon>Araneae</taxon>
        <taxon>Araneomorphae</taxon>
        <taxon>Entelegynae</taxon>
        <taxon>Araneoidea</taxon>
        <taxon>Nephilidae</taxon>
        <taxon>Trichonephila</taxon>
    </lineage>
</organism>
<evidence type="ECO:0000313" key="1">
    <source>
        <dbReference type="EMBL" id="GFR30577.1"/>
    </source>
</evidence>
<keyword evidence="2" id="KW-1185">Reference proteome</keyword>
<protein>
    <submittedName>
        <fullName evidence="1">Uncharacterized protein</fullName>
    </submittedName>
</protein>
<dbReference type="OrthoDB" id="10037824at2759"/>
<dbReference type="Proteomes" id="UP000887116">
    <property type="component" value="Unassembled WGS sequence"/>
</dbReference>
<gene>
    <name evidence="1" type="primary">NCL1_18642</name>
    <name evidence="1" type="ORF">TNCT_517311</name>
</gene>
<feature type="non-terminal residue" evidence="1">
    <location>
        <position position="1"/>
    </location>
</feature>
<name>A0A8X6M3H1_TRICU</name>
<evidence type="ECO:0000313" key="2">
    <source>
        <dbReference type="Proteomes" id="UP000887116"/>
    </source>
</evidence>
<dbReference type="AlphaFoldDB" id="A0A8X6M3H1"/>
<proteinExistence type="predicted"/>
<comment type="caution">
    <text evidence="1">The sequence shown here is derived from an EMBL/GenBank/DDBJ whole genome shotgun (WGS) entry which is preliminary data.</text>
</comment>